<reference evidence="1" key="2">
    <citation type="submission" date="2020-09" db="EMBL/GenBank/DDBJ databases">
        <authorList>
            <person name="Sun Q."/>
            <person name="Zhou Y."/>
        </authorList>
    </citation>
    <scope>NUCLEOTIDE SEQUENCE</scope>
    <source>
        <strain evidence="1">CGMCC 4.7272</strain>
    </source>
</reference>
<organism evidence="1 2">
    <name type="scientific">Streptomyces lacrimifluminis</name>
    <dbReference type="NCBI Taxonomy" id="1500077"/>
    <lineage>
        <taxon>Bacteria</taxon>
        <taxon>Bacillati</taxon>
        <taxon>Actinomycetota</taxon>
        <taxon>Actinomycetes</taxon>
        <taxon>Kitasatosporales</taxon>
        <taxon>Streptomycetaceae</taxon>
        <taxon>Streptomyces</taxon>
    </lineage>
</organism>
<name>A0A917NXZ0_9ACTN</name>
<sequence>MTAAGYNPTTDSAFFADVTDVFRKHPEAAQRYALASLVLEQEMEIDFTRKHGVSRIEDGRIITEFHDRESDPAVIRSRLCIKWELRGQDLVCVDWREAEV</sequence>
<evidence type="ECO:0000313" key="1">
    <source>
        <dbReference type="EMBL" id="GGJ39357.1"/>
    </source>
</evidence>
<proteinExistence type="predicted"/>
<dbReference type="AlphaFoldDB" id="A0A917NXZ0"/>
<dbReference type="Proteomes" id="UP000625682">
    <property type="component" value="Unassembled WGS sequence"/>
</dbReference>
<protein>
    <submittedName>
        <fullName evidence="1">Uncharacterized protein</fullName>
    </submittedName>
</protein>
<gene>
    <name evidence="1" type="ORF">GCM10012282_40020</name>
</gene>
<comment type="caution">
    <text evidence="1">The sequence shown here is derived from an EMBL/GenBank/DDBJ whole genome shotgun (WGS) entry which is preliminary data.</text>
</comment>
<reference evidence="1" key="1">
    <citation type="journal article" date="2014" name="Int. J. Syst. Evol. Microbiol.">
        <title>Complete genome sequence of Corynebacterium casei LMG S-19264T (=DSM 44701T), isolated from a smear-ripened cheese.</title>
        <authorList>
            <consortium name="US DOE Joint Genome Institute (JGI-PGF)"/>
            <person name="Walter F."/>
            <person name="Albersmeier A."/>
            <person name="Kalinowski J."/>
            <person name="Ruckert C."/>
        </authorList>
    </citation>
    <scope>NUCLEOTIDE SEQUENCE</scope>
    <source>
        <strain evidence="1">CGMCC 4.7272</strain>
    </source>
</reference>
<keyword evidence="2" id="KW-1185">Reference proteome</keyword>
<evidence type="ECO:0000313" key="2">
    <source>
        <dbReference type="Proteomes" id="UP000625682"/>
    </source>
</evidence>
<dbReference type="RefSeq" id="WP_189148731.1">
    <property type="nucleotide sequence ID" value="NZ_BAABER010000011.1"/>
</dbReference>
<dbReference type="EMBL" id="BMMU01000012">
    <property type="protein sequence ID" value="GGJ39357.1"/>
    <property type="molecule type" value="Genomic_DNA"/>
</dbReference>
<accession>A0A917NXZ0</accession>